<dbReference type="InterPro" id="IPR001204">
    <property type="entry name" value="Phos_transporter"/>
</dbReference>
<organism evidence="9 10">
    <name type="scientific">Monosiga brevicollis</name>
    <name type="common">Choanoflagellate</name>
    <dbReference type="NCBI Taxonomy" id="81824"/>
    <lineage>
        <taxon>Eukaryota</taxon>
        <taxon>Choanoflagellata</taxon>
        <taxon>Craspedida</taxon>
        <taxon>Salpingoecidae</taxon>
        <taxon>Monosiga</taxon>
    </lineage>
</organism>
<comment type="subcellular location">
    <subcellularLocation>
        <location evidence="1 7">Membrane</location>
        <topology evidence="1 7">Multi-pass membrane protein</topology>
    </subcellularLocation>
</comment>
<evidence type="ECO:0000256" key="6">
    <source>
        <dbReference type="ARBA" id="ARBA00023136"/>
    </source>
</evidence>
<dbReference type="GeneID" id="5888385"/>
<evidence type="ECO:0000256" key="1">
    <source>
        <dbReference type="ARBA" id="ARBA00004141"/>
    </source>
</evidence>
<accession>A9UST2</accession>
<evidence type="ECO:0000313" key="9">
    <source>
        <dbReference type="EMBL" id="EDQ92157.1"/>
    </source>
</evidence>
<evidence type="ECO:0000313" key="10">
    <source>
        <dbReference type="Proteomes" id="UP000001357"/>
    </source>
</evidence>
<feature type="transmembrane region" description="Helical" evidence="7">
    <location>
        <begin position="141"/>
        <end position="160"/>
    </location>
</feature>
<feature type="transmembrane region" description="Helical" evidence="7">
    <location>
        <begin position="45"/>
        <end position="64"/>
    </location>
</feature>
<dbReference type="PANTHER" id="PTHR11101">
    <property type="entry name" value="PHOSPHATE TRANSPORTER"/>
    <property type="match status" value="1"/>
</dbReference>
<keyword evidence="4 7" id="KW-0812">Transmembrane</keyword>
<keyword evidence="2 7" id="KW-0813">Transport</keyword>
<comment type="function">
    <text evidence="7">Sodium-phosphate symporter.</text>
</comment>
<feature type="transmembrane region" description="Helical" evidence="7">
    <location>
        <begin position="217"/>
        <end position="237"/>
    </location>
</feature>
<keyword evidence="5 7" id="KW-1133">Transmembrane helix</keyword>
<dbReference type="KEGG" id="mbr:MONBRDRAFT_5896"/>
<feature type="transmembrane region" description="Helical" evidence="7">
    <location>
        <begin position="372"/>
        <end position="398"/>
    </location>
</feature>
<comment type="similarity">
    <text evidence="7">Belongs to the inorganic phosphate transporter (PiT) (TC 2.A.20) family.</text>
</comment>
<dbReference type="GO" id="GO:0035435">
    <property type="term" value="P:phosphate ion transmembrane transport"/>
    <property type="evidence" value="ECO:0000318"/>
    <property type="project" value="GO_Central"/>
</dbReference>
<protein>
    <recommendedName>
        <fullName evidence="7">Phosphate transporter</fullName>
    </recommendedName>
</protein>
<keyword evidence="8" id="KW-0732">Signal</keyword>
<dbReference type="OMA" id="TLKWYHV"/>
<dbReference type="RefSeq" id="XP_001743443.1">
    <property type="nucleotide sequence ID" value="XM_001743391.1"/>
</dbReference>
<feature type="chain" id="PRO_5002744675" description="Phosphate transporter" evidence="8">
    <location>
        <begin position="25"/>
        <end position="406"/>
    </location>
</feature>
<feature type="signal peptide" evidence="8">
    <location>
        <begin position="1"/>
        <end position="24"/>
    </location>
</feature>
<reference evidence="9 10" key="1">
    <citation type="journal article" date="2008" name="Nature">
        <title>The genome of the choanoflagellate Monosiga brevicollis and the origin of metazoans.</title>
        <authorList>
            <consortium name="JGI Sequencing"/>
            <person name="King N."/>
            <person name="Westbrook M.J."/>
            <person name="Young S.L."/>
            <person name="Kuo A."/>
            <person name="Abedin M."/>
            <person name="Chapman J."/>
            <person name="Fairclough S."/>
            <person name="Hellsten U."/>
            <person name="Isogai Y."/>
            <person name="Letunic I."/>
            <person name="Marr M."/>
            <person name="Pincus D."/>
            <person name="Putnam N."/>
            <person name="Rokas A."/>
            <person name="Wright K.J."/>
            <person name="Zuzow R."/>
            <person name="Dirks W."/>
            <person name="Good M."/>
            <person name="Goodstein D."/>
            <person name="Lemons D."/>
            <person name="Li W."/>
            <person name="Lyons J.B."/>
            <person name="Morris A."/>
            <person name="Nichols S."/>
            <person name="Richter D.J."/>
            <person name="Salamov A."/>
            <person name="Bork P."/>
            <person name="Lim W.A."/>
            <person name="Manning G."/>
            <person name="Miller W.T."/>
            <person name="McGinnis W."/>
            <person name="Shapiro H."/>
            <person name="Tjian R."/>
            <person name="Grigoriev I.V."/>
            <person name="Rokhsar D."/>
        </authorList>
    </citation>
    <scope>NUCLEOTIDE SEQUENCE [LARGE SCALE GENOMIC DNA]</scope>
    <source>
        <strain evidence="10">MX1 / ATCC 50154</strain>
    </source>
</reference>
<evidence type="ECO:0000256" key="5">
    <source>
        <dbReference type="ARBA" id="ARBA00022989"/>
    </source>
</evidence>
<dbReference type="GO" id="GO:0016020">
    <property type="term" value="C:membrane"/>
    <property type="evidence" value="ECO:0007669"/>
    <property type="project" value="UniProtKB-SubCell"/>
</dbReference>
<evidence type="ECO:0000256" key="3">
    <source>
        <dbReference type="ARBA" id="ARBA00022592"/>
    </source>
</evidence>
<dbReference type="eggNOG" id="KOG2493">
    <property type="taxonomic scope" value="Eukaryota"/>
</dbReference>
<evidence type="ECO:0000256" key="4">
    <source>
        <dbReference type="ARBA" id="ARBA00022692"/>
    </source>
</evidence>
<keyword evidence="6 7" id="KW-0472">Membrane</keyword>
<feature type="transmembrane region" description="Helical" evidence="7">
    <location>
        <begin position="180"/>
        <end position="197"/>
    </location>
</feature>
<feature type="transmembrane region" description="Helical" evidence="7">
    <location>
        <begin position="332"/>
        <end position="352"/>
    </location>
</feature>
<evidence type="ECO:0000256" key="7">
    <source>
        <dbReference type="RuleBase" id="RU363058"/>
    </source>
</evidence>
<dbReference type="AlphaFoldDB" id="A9UST2"/>
<dbReference type="InParanoid" id="A9UST2"/>
<proteinExistence type="inferred from homology"/>
<dbReference type="Proteomes" id="UP000001357">
    <property type="component" value="Unassembled WGS sequence"/>
</dbReference>
<dbReference type="Pfam" id="PF01384">
    <property type="entry name" value="PHO4"/>
    <property type="match status" value="1"/>
</dbReference>
<feature type="transmembrane region" description="Helical" evidence="7">
    <location>
        <begin position="84"/>
        <end position="107"/>
    </location>
</feature>
<dbReference type="GO" id="GO:0005315">
    <property type="term" value="F:phosphate transmembrane transporter activity"/>
    <property type="evidence" value="ECO:0000318"/>
    <property type="project" value="GO_Central"/>
</dbReference>
<gene>
    <name evidence="9" type="ORF">MONBRDRAFT_5896</name>
</gene>
<dbReference type="EMBL" id="CH991544">
    <property type="protein sequence ID" value="EDQ92157.1"/>
    <property type="molecule type" value="Genomic_DNA"/>
</dbReference>
<dbReference type="PANTHER" id="PTHR11101:SF80">
    <property type="entry name" value="PHOSPHATE TRANSPORTER"/>
    <property type="match status" value="1"/>
</dbReference>
<keyword evidence="10" id="KW-1185">Reference proteome</keyword>
<evidence type="ECO:0000256" key="8">
    <source>
        <dbReference type="SAM" id="SignalP"/>
    </source>
</evidence>
<dbReference type="STRING" id="81824.A9UST2"/>
<keyword evidence="3 7" id="KW-0592">Phosphate transport</keyword>
<sequence length="406" mass="42800">MAVEDTLLALSSLVAFAMLWAAGANDVANALGTSVGSKALTFQRAIVVGAIFELLGASLVGGGVESTIESDIISVNDFGSPRRFAIGMFAAIAATFLWVTVATIAALPVSTTHAIIGSVIGFAIAEGRGRFLQGQNIGLTAASWIVSPLLGGLIAFGIYLMLKHLVLKPTSRLRRAELSLPYLFALNLATDAVFVVAGGPDLLRPRTDSPEQALGQIYVPIFVGTFVVAGLAGRFWLLGWIRRHRHDNDEELLLPLSAPDGGRTTIASRQQQHTGDATNSYGPCEAYFAPLTVASACTVAFAHGGNDVANALGPLSVVINFWRNHLDSHLSLPFWVNFLGGVAIVAGLTTYGQRVMETVGSGITRLSFSKAFAAQFGASVSILTATVLGLPISTTAVLRRPWARCH</sequence>
<name>A9UST2_MONBE</name>
<evidence type="ECO:0000256" key="2">
    <source>
        <dbReference type="ARBA" id="ARBA00022448"/>
    </source>
</evidence>